<sequence length="98" mass="9268">MSLFDSLKEKAAELLGGAGDKVGELTGVDLSGAADQVTQATGGLAETGQGLAESATTAGQDAVDSATAAGQGVVDSTGAFGDAATGLAGDVIDPNARG</sequence>
<evidence type="ECO:0008006" key="3">
    <source>
        <dbReference type="Google" id="ProtNLM"/>
    </source>
</evidence>
<protein>
    <recommendedName>
        <fullName evidence="3">Antitoxin</fullName>
    </recommendedName>
</protein>
<dbReference type="HOGENOM" id="CLU_2327706_0_0_11"/>
<dbReference type="RefSeq" id="WP_038511178.1">
    <property type="nucleotide sequence ID" value="NZ_CP008953.1"/>
</dbReference>
<keyword evidence="2" id="KW-1185">Reference proteome</keyword>
<proteinExistence type="predicted"/>
<dbReference type="EMBL" id="CP008953">
    <property type="protein sequence ID" value="AIG75561.1"/>
    <property type="molecule type" value="Genomic_DNA"/>
</dbReference>
<dbReference type="AlphaFoldDB" id="A0A075USY9"/>
<name>A0A075USY9_9PSEU</name>
<evidence type="ECO:0000313" key="1">
    <source>
        <dbReference type="EMBL" id="AIG75561.1"/>
    </source>
</evidence>
<reference evidence="1 2" key="1">
    <citation type="journal article" date="2014" name="J. Biotechnol.">
        <title>Complete genome sequence of the actinobacterium Amycolatopsis japonica MG417-CF17(T) (=DSM 44213T) producing (S,S)-N,N'-ethylenediaminedisuccinic acid.</title>
        <authorList>
            <person name="Stegmann E."/>
            <person name="Albersmeier A."/>
            <person name="Spohn M."/>
            <person name="Gert H."/>
            <person name="Weber T."/>
            <person name="Wohlleben W."/>
            <person name="Kalinowski J."/>
            <person name="Ruckert C."/>
        </authorList>
    </citation>
    <scope>NUCLEOTIDE SEQUENCE [LARGE SCALE GENOMIC DNA]</scope>
    <source>
        <strain evidence="2">MG417-CF17 (DSM 44213)</strain>
    </source>
</reference>
<accession>A0A075USY9</accession>
<gene>
    <name evidence="1" type="ORF">AJAP_13400</name>
</gene>
<dbReference type="STRING" id="208439.AJAP_13400"/>
<dbReference type="Proteomes" id="UP000028492">
    <property type="component" value="Chromosome"/>
</dbReference>
<evidence type="ECO:0000313" key="2">
    <source>
        <dbReference type="Proteomes" id="UP000028492"/>
    </source>
</evidence>
<dbReference type="KEGG" id="aja:AJAP_13400"/>
<organism evidence="1 2">
    <name type="scientific">Amycolatopsis japonica</name>
    <dbReference type="NCBI Taxonomy" id="208439"/>
    <lineage>
        <taxon>Bacteria</taxon>
        <taxon>Bacillati</taxon>
        <taxon>Actinomycetota</taxon>
        <taxon>Actinomycetes</taxon>
        <taxon>Pseudonocardiales</taxon>
        <taxon>Pseudonocardiaceae</taxon>
        <taxon>Amycolatopsis</taxon>
        <taxon>Amycolatopsis japonica group</taxon>
    </lineage>
</organism>